<accession>A0A0A9E664</accession>
<reference evidence="1" key="2">
    <citation type="journal article" date="2015" name="Data Brief">
        <title>Shoot transcriptome of the giant reed, Arundo donax.</title>
        <authorList>
            <person name="Barrero R.A."/>
            <person name="Guerrero F.D."/>
            <person name="Moolhuijzen P."/>
            <person name="Goolsby J.A."/>
            <person name="Tidwell J."/>
            <person name="Bellgard S.E."/>
            <person name="Bellgard M.I."/>
        </authorList>
    </citation>
    <scope>NUCLEOTIDE SEQUENCE</scope>
    <source>
        <tissue evidence="1">Shoot tissue taken approximately 20 cm above the soil surface</tissue>
    </source>
</reference>
<protein>
    <submittedName>
        <fullName evidence="1">Uncharacterized protein</fullName>
    </submittedName>
</protein>
<reference evidence="1" key="1">
    <citation type="submission" date="2014-09" db="EMBL/GenBank/DDBJ databases">
        <authorList>
            <person name="Magalhaes I.L.F."/>
            <person name="Oliveira U."/>
            <person name="Santos F.R."/>
            <person name="Vidigal T.H.D.A."/>
            <person name="Brescovit A.D."/>
            <person name="Santos A.J."/>
        </authorList>
    </citation>
    <scope>NUCLEOTIDE SEQUENCE</scope>
    <source>
        <tissue evidence="1">Shoot tissue taken approximately 20 cm above the soil surface</tissue>
    </source>
</reference>
<name>A0A0A9E664_ARUDO</name>
<evidence type="ECO:0000313" key="1">
    <source>
        <dbReference type="EMBL" id="JAD91467.1"/>
    </source>
</evidence>
<proteinExistence type="predicted"/>
<dbReference type="EMBL" id="GBRH01206428">
    <property type="protein sequence ID" value="JAD91467.1"/>
    <property type="molecule type" value="Transcribed_RNA"/>
</dbReference>
<organism evidence="1">
    <name type="scientific">Arundo donax</name>
    <name type="common">Giant reed</name>
    <name type="synonym">Donax arundinaceus</name>
    <dbReference type="NCBI Taxonomy" id="35708"/>
    <lineage>
        <taxon>Eukaryota</taxon>
        <taxon>Viridiplantae</taxon>
        <taxon>Streptophyta</taxon>
        <taxon>Embryophyta</taxon>
        <taxon>Tracheophyta</taxon>
        <taxon>Spermatophyta</taxon>
        <taxon>Magnoliopsida</taxon>
        <taxon>Liliopsida</taxon>
        <taxon>Poales</taxon>
        <taxon>Poaceae</taxon>
        <taxon>PACMAD clade</taxon>
        <taxon>Arundinoideae</taxon>
        <taxon>Arundineae</taxon>
        <taxon>Arundo</taxon>
    </lineage>
</organism>
<sequence length="71" mass="7890">MLECAQSVVKKALALVMFGNSCVIINLCPDHNNKHISTSCIGMFHEQIGFTYAKRNETSSLMCSENSSRYS</sequence>
<dbReference type="AlphaFoldDB" id="A0A0A9E664"/>